<dbReference type="PANTHER" id="PTHR30419:SF28">
    <property type="entry name" value="HTH-TYPE TRANSCRIPTIONAL REGULATOR BSDA"/>
    <property type="match status" value="1"/>
</dbReference>
<dbReference type="Proteomes" id="UP000241048">
    <property type="component" value="Unassembled WGS sequence"/>
</dbReference>
<dbReference type="InterPro" id="IPR005119">
    <property type="entry name" value="LysR_subst-bd"/>
</dbReference>
<dbReference type="GO" id="GO:0003700">
    <property type="term" value="F:DNA-binding transcription factor activity"/>
    <property type="evidence" value="ECO:0007669"/>
    <property type="project" value="InterPro"/>
</dbReference>
<protein>
    <submittedName>
        <fullName evidence="6">Transcriptional regulator</fullName>
    </submittedName>
</protein>
<accession>A0A2T3FT95</accession>
<dbReference type="Pfam" id="PF03466">
    <property type="entry name" value="LysR_substrate"/>
    <property type="match status" value="1"/>
</dbReference>
<dbReference type="CDD" id="cd05466">
    <property type="entry name" value="PBP2_LTTR_substrate"/>
    <property type="match status" value="1"/>
</dbReference>
<dbReference type="RefSeq" id="WP_106999740.1">
    <property type="nucleotide sequence ID" value="NZ_DBFCBK010000031.1"/>
</dbReference>
<gene>
    <name evidence="6" type="ORF">C7U56_00470</name>
</gene>
<evidence type="ECO:0000313" key="7">
    <source>
        <dbReference type="Proteomes" id="UP000241048"/>
    </source>
</evidence>
<dbReference type="PROSITE" id="PS50931">
    <property type="entry name" value="HTH_LYSR"/>
    <property type="match status" value="1"/>
</dbReference>
<proteinExistence type="inferred from homology"/>
<dbReference type="Gene3D" id="1.10.10.10">
    <property type="entry name" value="Winged helix-like DNA-binding domain superfamily/Winged helix DNA-binding domain"/>
    <property type="match status" value="1"/>
</dbReference>
<name>A0A2T3FT95_9CLOT</name>
<keyword evidence="2" id="KW-0805">Transcription regulation</keyword>
<reference evidence="6 7" key="1">
    <citation type="submission" date="2018-03" db="EMBL/GenBank/DDBJ databases">
        <title>Lachnoclostridium SNUG30386 gen.nov., sp.nov., isolated from human faeces.</title>
        <authorList>
            <person name="Seo B."/>
            <person name="Jeon K."/>
            <person name="Ko G."/>
        </authorList>
    </citation>
    <scope>NUCLEOTIDE SEQUENCE [LARGE SCALE GENOMIC DNA]</scope>
    <source>
        <strain evidence="6 7">SNUG30386</strain>
    </source>
</reference>
<organism evidence="6 7">
    <name type="scientific">Clostridium fessum</name>
    <dbReference type="NCBI Taxonomy" id="2126740"/>
    <lineage>
        <taxon>Bacteria</taxon>
        <taxon>Bacillati</taxon>
        <taxon>Bacillota</taxon>
        <taxon>Clostridia</taxon>
        <taxon>Eubacteriales</taxon>
        <taxon>Clostridiaceae</taxon>
        <taxon>Clostridium</taxon>
    </lineage>
</organism>
<dbReference type="GeneID" id="79839482"/>
<feature type="domain" description="HTH lysR-type" evidence="5">
    <location>
        <begin position="1"/>
        <end position="57"/>
    </location>
</feature>
<dbReference type="SUPFAM" id="SSF53850">
    <property type="entry name" value="Periplasmic binding protein-like II"/>
    <property type="match status" value="1"/>
</dbReference>
<keyword evidence="7" id="KW-1185">Reference proteome</keyword>
<dbReference type="InterPro" id="IPR000847">
    <property type="entry name" value="LysR_HTH_N"/>
</dbReference>
<evidence type="ECO:0000259" key="5">
    <source>
        <dbReference type="PROSITE" id="PS50931"/>
    </source>
</evidence>
<dbReference type="GO" id="GO:0003677">
    <property type="term" value="F:DNA binding"/>
    <property type="evidence" value="ECO:0007669"/>
    <property type="project" value="UniProtKB-KW"/>
</dbReference>
<keyword evidence="4" id="KW-0804">Transcription</keyword>
<dbReference type="EMBL" id="PYLO01000001">
    <property type="protein sequence ID" value="PST38471.1"/>
    <property type="molecule type" value="Genomic_DNA"/>
</dbReference>
<evidence type="ECO:0000256" key="2">
    <source>
        <dbReference type="ARBA" id="ARBA00023015"/>
    </source>
</evidence>
<evidence type="ECO:0000256" key="1">
    <source>
        <dbReference type="ARBA" id="ARBA00009437"/>
    </source>
</evidence>
<evidence type="ECO:0000256" key="3">
    <source>
        <dbReference type="ARBA" id="ARBA00023125"/>
    </source>
</evidence>
<comment type="caution">
    <text evidence="6">The sequence shown here is derived from an EMBL/GenBank/DDBJ whole genome shotgun (WGS) entry which is preliminary data.</text>
</comment>
<dbReference type="InterPro" id="IPR050950">
    <property type="entry name" value="HTH-type_LysR_regulators"/>
</dbReference>
<keyword evidence="3" id="KW-0238">DNA-binding</keyword>
<dbReference type="GO" id="GO:0005829">
    <property type="term" value="C:cytosol"/>
    <property type="evidence" value="ECO:0007669"/>
    <property type="project" value="TreeGrafter"/>
</dbReference>
<evidence type="ECO:0000313" key="6">
    <source>
        <dbReference type="EMBL" id="PST38471.1"/>
    </source>
</evidence>
<dbReference type="Pfam" id="PF00126">
    <property type="entry name" value="HTH_1"/>
    <property type="match status" value="1"/>
</dbReference>
<evidence type="ECO:0000256" key="4">
    <source>
        <dbReference type="ARBA" id="ARBA00023163"/>
    </source>
</evidence>
<dbReference type="AlphaFoldDB" id="A0A2T3FT95"/>
<dbReference type="PANTHER" id="PTHR30419">
    <property type="entry name" value="HTH-TYPE TRANSCRIPTIONAL REGULATOR YBHD"/>
    <property type="match status" value="1"/>
</dbReference>
<dbReference type="SUPFAM" id="SSF46785">
    <property type="entry name" value="Winged helix' DNA-binding domain"/>
    <property type="match status" value="1"/>
</dbReference>
<dbReference type="Gene3D" id="3.40.190.290">
    <property type="match status" value="1"/>
</dbReference>
<sequence>MLNEMKYVYEVYKEKSFSKAAKKLFISQPALSNMVRKAEKEMGAPIFDRSTIPLTVTKEGAYYIRTVEKILFLERNLERYFQDIAGLQGGTLALGGASYFCSFVYPDLIARFQTKYPQVTIDLTEGNTRELKAGLENESLDLVLETAMEKDDTSIKRYLFRKENLILAVPESFPVNRKLQPYRLSRQEILSKSFLKPEVEAVPLKEFKDVPFITMKPGNDMYKRGAKMCRNSGFTMKTVMMVDQVLTSLNIVSNGVGAMFVRSDIVQWRPEDPRLVYYKIDDPLSEREITFSVKRGRYVTAAMREFMRLAGIRSDDPDADPAAGRQKE</sequence>
<dbReference type="InterPro" id="IPR036390">
    <property type="entry name" value="WH_DNA-bd_sf"/>
</dbReference>
<dbReference type="InterPro" id="IPR036388">
    <property type="entry name" value="WH-like_DNA-bd_sf"/>
</dbReference>
<comment type="similarity">
    <text evidence="1">Belongs to the LysR transcriptional regulatory family.</text>
</comment>
<dbReference type="PRINTS" id="PR00039">
    <property type="entry name" value="HTHLYSR"/>
</dbReference>